<dbReference type="RefSeq" id="WP_212575296.1">
    <property type="nucleotide sequence ID" value="NZ_CP063367.1"/>
</dbReference>
<dbReference type="AlphaFoldDB" id="A0AAQ0D894"/>
<dbReference type="InterPro" id="IPR050131">
    <property type="entry name" value="Peptidase_S8_subtilisin-like"/>
</dbReference>
<evidence type="ECO:0000256" key="2">
    <source>
        <dbReference type="ARBA" id="ARBA00022670"/>
    </source>
</evidence>
<feature type="domain" description="Peptidase S8/S53" evidence="7">
    <location>
        <begin position="31"/>
        <end position="225"/>
    </location>
</feature>
<evidence type="ECO:0000256" key="3">
    <source>
        <dbReference type="ARBA" id="ARBA00022801"/>
    </source>
</evidence>
<evidence type="ECO:0000256" key="4">
    <source>
        <dbReference type="ARBA" id="ARBA00022825"/>
    </source>
</evidence>
<evidence type="ECO:0000259" key="7">
    <source>
        <dbReference type="Pfam" id="PF00082"/>
    </source>
</evidence>
<dbReference type="EMBL" id="CP063367">
    <property type="protein sequence ID" value="QUM70177.1"/>
    <property type="molecule type" value="Genomic_DNA"/>
</dbReference>
<comment type="caution">
    <text evidence="5">Lacks conserved residue(s) required for the propagation of feature annotation.</text>
</comment>
<dbReference type="Gene3D" id="3.40.50.200">
    <property type="entry name" value="Peptidase S8/S53 domain"/>
    <property type="match status" value="1"/>
</dbReference>
<dbReference type="InterPro" id="IPR036852">
    <property type="entry name" value="Peptidase_S8/S53_dom_sf"/>
</dbReference>
<evidence type="ECO:0000256" key="5">
    <source>
        <dbReference type="PROSITE-ProRule" id="PRU01240"/>
    </source>
</evidence>
<keyword evidence="6" id="KW-0472">Membrane</keyword>
<dbReference type="GO" id="GO:0004252">
    <property type="term" value="F:serine-type endopeptidase activity"/>
    <property type="evidence" value="ECO:0007669"/>
    <property type="project" value="InterPro"/>
</dbReference>
<name>A0AAQ0D894_9STAP</name>
<keyword evidence="4" id="KW-0720">Serine protease</keyword>
<gene>
    <name evidence="8" type="ORF">IPU22_04315</name>
</gene>
<dbReference type="Pfam" id="PF00082">
    <property type="entry name" value="Peptidase_S8"/>
    <property type="match status" value="1"/>
</dbReference>
<evidence type="ECO:0000313" key="8">
    <source>
        <dbReference type="EMBL" id="QUM70177.1"/>
    </source>
</evidence>
<keyword evidence="6" id="KW-1133">Transmembrane helix</keyword>
<accession>A0AAQ0D894</accession>
<sequence>MKWIKVYLKLIILILSSVFIYLNYNCKYEKSKIAVLDTGVEKKAIKSKVISRDFTLDNNWNSVHANKVSKIIEYETDIVIYDAKVLNRHGKGRLEGTISALDWAIKNNVDIINLSYGFTKNYPELHRKIKEAHEKGIIIVAANGNDIFGGKEFPASYKETISVGVLNKEGSKSVFNSNDDADVFISVDNKLPNSGENTSMATAYVSNKLTKLCNRNLRNMDKDEILKLINELN</sequence>
<keyword evidence="2" id="KW-0645">Protease</keyword>
<dbReference type="PANTHER" id="PTHR43806:SF11">
    <property type="entry name" value="CEREVISIN-RELATED"/>
    <property type="match status" value="1"/>
</dbReference>
<dbReference type="InterPro" id="IPR000209">
    <property type="entry name" value="Peptidase_S8/S53_dom"/>
</dbReference>
<dbReference type="PROSITE" id="PS51892">
    <property type="entry name" value="SUBTILASE"/>
    <property type="match status" value="1"/>
</dbReference>
<feature type="transmembrane region" description="Helical" evidence="6">
    <location>
        <begin position="6"/>
        <end position="24"/>
    </location>
</feature>
<evidence type="ECO:0000256" key="6">
    <source>
        <dbReference type="SAM" id="Phobius"/>
    </source>
</evidence>
<proteinExistence type="inferred from homology"/>
<dbReference type="GO" id="GO:0006508">
    <property type="term" value="P:proteolysis"/>
    <property type="evidence" value="ECO:0007669"/>
    <property type="project" value="UniProtKB-KW"/>
</dbReference>
<comment type="similarity">
    <text evidence="1 5">Belongs to the peptidase S8 family.</text>
</comment>
<evidence type="ECO:0000313" key="9">
    <source>
        <dbReference type="Proteomes" id="UP000675994"/>
    </source>
</evidence>
<evidence type="ECO:0000256" key="1">
    <source>
        <dbReference type="ARBA" id="ARBA00011073"/>
    </source>
</evidence>
<dbReference type="SUPFAM" id="SSF52743">
    <property type="entry name" value="Subtilisin-like"/>
    <property type="match status" value="1"/>
</dbReference>
<dbReference type="Proteomes" id="UP000675994">
    <property type="component" value="Chromosome"/>
</dbReference>
<organism evidence="8 9">
    <name type="scientific">Staphylococcus delphini</name>
    <dbReference type="NCBI Taxonomy" id="53344"/>
    <lineage>
        <taxon>Bacteria</taxon>
        <taxon>Bacillati</taxon>
        <taxon>Bacillota</taxon>
        <taxon>Bacilli</taxon>
        <taxon>Bacillales</taxon>
        <taxon>Staphylococcaceae</taxon>
        <taxon>Staphylococcus</taxon>
        <taxon>Staphylococcus intermedius group</taxon>
    </lineage>
</organism>
<dbReference type="PANTHER" id="PTHR43806">
    <property type="entry name" value="PEPTIDASE S8"/>
    <property type="match status" value="1"/>
</dbReference>
<keyword evidence="3" id="KW-0378">Hydrolase</keyword>
<keyword evidence="6" id="KW-0812">Transmembrane</keyword>
<reference evidence="8" key="1">
    <citation type="journal article" date="2021" name="Front. Microbiol.">
        <title>Presence and Characterization of a Novel cfr-Carrying Tn558 Transposon Derivative in Staphylococcus delphini Isolated From Retail Food.</title>
        <authorList>
            <person name="Zhang F."/>
            <person name="Wu S."/>
            <person name="Huang J."/>
            <person name="Yang R."/>
            <person name="Zhang J."/>
            <person name="Lei T."/>
            <person name="Dai J."/>
            <person name="Ding Y."/>
            <person name="Xue L."/>
            <person name="Wang J."/>
            <person name="Chen M."/>
            <person name="Wu Q."/>
        </authorList>
    </citation>
    <scope>NUCLEOTIDE SEQUENCE</scope>
    <source>
        <strain evidence="8">2794-1</strain>
    </source>
</reference>
<protein>
    <submittedName>
        <fullName evidence="8">S8 family serine peptidase</fullName>
    </submittedName>
</protein>